<reference evidence="1" key="1">
    <citation type="submission" date="2023-05" db="EMBL/GenBank/DDBJ databases">
        <title>Nepenthes gracilis genome sequencing.</title>
        <authorList>
            <person name="Fukushima K."/>
        </authorList>
    </citation>
    <scope>NUCLEOTIDE SEQUENCE</scope>
    <source>
        <strain evidence="1">SING2019-196</strain>
    </source>
</reference>
<evidence type="ECO:0000313" key="1">
    <source>
        <dbReference type="EMBL" id="GMH10540.1"/>
    </source>
</evidence>
<evidence type="ECO:0000313" key="2">
    <source>
        <dbReference type="Proteomes" id="UP001279734"/>
    </source>
</evidence>
<name>A0AAD3SGU2_NEPGR</name>
<organism evidence="1 2">
    <name type="scientific">Nepenthes gracilis</name>
    <name type="common">Slender pitcher plant</name>
    <dbReference type="NCBI Taxonomy" id="150966"/>
    <lineage>
        <taxon>Eukaryota</taxon>
        <taxon>Viridiplantae</taxon>
        <taxon>Streptophyta</taxon>
        <taxon>Embryophyta</taxon>
        <taxon>Tracheophyta</taxon>
        <taxon>Spermatophyta</taxon>
        <taxon>Magnoliopsida</taxon>
        <taxon>eudicotyledons</taxon>
        <taxon>Gunneridae</taxon>
        <taxon>Pentapetalae</taxon>
        <taxon>Caryophyllales</taxon>
        <taxon>Nepenthaceae</taxon>
        <taxon>Nepenthes</taxon>
    </lineage>
</organism>
<proteinExistence type="predicted"/>
<sequence>MWDPRGFIPIIKCRSRSSGSNCQSRIEKEREAFIPSVATCHRSHHRNEFELVPFALSCFRDKSQLHFYKETKGIWRN</sequence>
<protein>
    <submittedName>
        <fullName evidence="1">Uncharacterized protein</fullName>
    </submittedName>
</protein>
<dbReference type="EMBL" id="BSYO01000010">
    <property type="protein sequence ID" value="GMH10540.1"/>
    <property type="molecule type" value="Genomic_DNA"/>
</dbReference>
<dbReference type="Proteomes" id="UP001279734">
    <property type="component" value="Unassembled WGS sequence"/>
</dbReference>
<dbReference type="AlphaFoldDB" id="A0AAD3SGU2"/>
<keyword evidence="2" id="KW-1185">Reference proteome</keyword>
<comment type="caution">
    <text evidence="1">The sequence shown here is derived from an EMBL/GenBank/DDBJ whole genome shotgun (WGS) entry which is preliminary data.</text>
</comment>
<accession>A0AAD3SGU2</accession>
<gene>
    <name evidence="1" type="ORF">Nepgr_012381</name>
</gene>